<dbReference type="Proteomes" id="UP000199515">
    <property type="component" value="Unassembled WGS sequence"/>
</dbReference>
<keyword evidence="2" id="KW-0812">Transmembrane</keyword>
<reference evidence="3 4" key="1">
    <citation type="submission" date="2016-10" db="EMBL/GenBank/DDBJ databases">
        <authorList>
            <person name="de Groot N.N."/>
        </authorList>
    </citation>
    <scope>NUCLEOTIDE SEQUENCE [LARGE SCALE GENOMIC DNA]</scope>
    <source>
        <strain evidence="3 4">CPCC 202699</strain>
    </source>
</reference>
<name>A0A1H3EIJ8_9PSEU</name>
<proteinExistence type="predicted"/>
<evidence type="ECO:0000256" key="2">
    <source>
        <dbReference type="SAM" id="Phobius"/>
    </source>
</evidence>
<evidence type="ECO:0000256" key="1">
    <source>
        <dbReference type="SAM" id="MobiDB-lite"/>
    </source>
</evidence>
<feature type="transmembrane region" description="Helical" evidence="2">
    <location>
        <begin position="49"/>
        <end position="72"/>
    </location>
</feature>
<keyword evidence="4" id="KW-1185">Reference proteome</keyword>
<feature type="region of interest" description="Disordered" evidence="1">
    <location>
        <begin position="1"/>
        <end position="37"/>
    </location>
</feature>
<evidence type="ECO:0000313" key="4">
    <source>
        <dbReference type="Proteomes" id="UP000199515"/>
    </source>
</evidence>
<evidence type="ECO:0000313" key="3">
    <source>
        <dbReference type="EMBL" id="SDX78417.1"/>
    </source>
</evidence>
<keyword evidence="2" id="KW-0472">Membrane</keyword>
<organism evidence="3 4">
    <name type="scientific">Amycolatopsis xylanica</name>
    <dbReference type="NCBI Taxonomy" id="589385"/>
    <lineage>
        <taxon>Bacteria</taxon>
        <taxon>Bacillati</taxon>
        <taxon>Actinomycetota</taxon>
        <taxon>Actinomycetes</taxon>
        <taxon>Pseudonocardiales</taxon>
        <taxon>Pseudonocardiaceae</taxon>
        <taxon>Amycolatopsis</taxon>
    </lineage>
</organism>
<dbReference type="EMBL" id="FNON01000003">
    <property type="protein sequence ID" value="SDX78417.1"/>
    <property type="molecule type" value="Genomic_DNA"/>
</dbReference>
<protein>
    <submittedName>
        <fullName evidence="3">Uncharacterized protein</fullName>
    </submittedName>
</protein>
<dbReference type="AlphaFoldDB" id="A0A1H3EIJ8"/>
<dbReference type="STRING" id="589385.SAMN05421504_103834"/>
<keyword evidence="2" id="KW-1133">Transmembrane helix</keyword>
<sequence length="214" mass="22312">MSVPPPPAPGQQPVGQPGPYGPPPVGAPAPFGAGPAGQPPKKRRLFLKIGLPILIVVVLGAIGVGVVIFQALKDSPFTAQAGDCMNITEFKQIDASNMPKQIGCDDPTANVKVAVRLDSSTAQCPGQGYEELTLLKPSAKLCMIINVKTGDCVANFGTGDKGYKKVACTDPTAEVEFVKVESAVNENVCEGTEGDKYVTYPTPPTSLCWKAASK</sequence>
<dbReference type="OrthoDB" id="4749283at2"/>
<feature type="compositionally biased region" description="Pro residues" evidence="1">
    <location>
        <begin position="1"/>
        <end position="10"/>
    </location>
</feature>
<accession>A0A1H3EIJ8</accession>
<gene>
    <name evidence="3" type="ORF">SAMN05421504_103834</name>
</gene>